<gene>
    <name evidence="2" type="ORF">g.3700</name>
</gene>
<name>A0A1B6J9A8_9HEMI</name>
<accession>A0A1B6J9A8</accession>
<dbReference type="GO" id="GO:0003723">
    <property type="term" value="F:RNA binding"/>
    <property type="evidence" value="ECO:0007669"/>
    <property type="project" value="InterPro"/>
</dbReference>
<proteinExistence type="predicted"/>
<dbReference type="Pfam" id="PF21485">
    <property type="entry name" value="IF5A-like_N"/>
    <property type="match status" value="1"/>
</dbReference>
<dbReference type="GO" id="GO:0043022">
    <property type="term" value="F:ribosome binding"/>
    <property type="evidence" value="ECO:0007669"/>
    <property type="project" value="InterPro"/>
</dbReference>
<evidence type="ECO:0000259" key="1">
    <source>
        <dbReference type="Pfam" id="PF21485"/>
    </source>
</evidence>
<reference evidence="2" key="1">
    <citation type="submission" date="2015-11" db="EMBL/GenBank/DDBJ databases">
        <title>De novo transcriptome assembly of four potential Pierce s Disease insect vectors from Arizona vineyards.</title>
        <authorList>
            <person name="Tassone E.E."/>
        </authorList>
    </citation>
    <scope>NUCLEOTIDE SEQUENCE</scope>
</reference>
<dbReference type="GO" id="GO:0045905">
    <property type="term" value="P:positive regulation of translational termination"/>
    <property type="evidence" value="ECO:0007669"/>
    <property type="project" value="InterPro"/>
</dbReference>
<feature type="domain" description="Translation initiation factor 5A-like N-terminal" evidence="1">
    <location>
        <begin position="19"/>
        <end position="69"/>
    </location>
</feature>
<feature type="non-terminal residue" evidence="2">
    <location>
        <position position="1"/>
    </location>
</feature>
<dbReference type="InterPro" id="IPR014722">
    <property type="entry name" value="Rib_uL2_dom2"/>
</dbReference>
<dbReference type="InterPro" id="IPR019769">
    <property type="entry name" value="Trans_elong_IF5A_hypusine_site"/>
</dbReference>
<dbReference type="AlphaFoldDB" id="A0A1B6J9A8"/>
<dbReference type="SUPFAM" id="SSF50104">
    <property type="entry name" value="Translation proteins SH3-like domain"/>
    <property type="match status" value="1"/>
</dbReference>
<organism evidence="2">
    <name type="scientific">Homalodisca liturata</name>
    <dbReference type="NCBI Taxonomy" id="320908"/>
    <lineage>
        <taxon>Eukaryota</taxon>
        <taxon>Metazoa</taxon>
        <taxon>Ecdysozoa</taxon>
        <taxon>Arthropoda</taxon>
        <taxon>Hexapoda</taxon>
        <taxon>Insecta</taxon>
        <taxon>Pterygota</taxon>
        <taxon>Neoptera</taxon>
        <taxon>Paraneoptera</taxon>
        <taxon>Hemiptera</taxon>
        <taxon>Auchenorrhyncha</taxon>
        <taxon>Membracoidea</taxon>
        <taxon>Cicadellidae</taxon>
        <taxon>Cicadellinae</taxon>
        <taxon>Proconiini</taxon>
        <taxon>Homalodisca</taxon>
    </lineage>
</organism>
<feature type="non-terminal residue" evidence="2">
    <location>
        <position position="112"/>
    </location>
</feature>
<dbReference type="EMBL" id="GECU01011910">
    <property type="protein sequence ID" value="JAS95796.1"/>
    <property type="molecule type" value="Transcribed_RNA"/>
</dbReference>
<evidence type="ECO:0000313" key="2">
    <source>
        <dbReference type="EMBL" id="JAS95796.1"/>
    </source>
</evidence>
<dbReference type="InterPro" id="IPR008991">
    <property type="entry name" value="Translation_prot_SH3-like_sf"/>
</dbReference>
<dbReference type="Gene3D" id="2.30.30.30">
    <property type="match status" value="1"/>
</dbReference>
<dbReference type="GO" id="GO:0045901">
    <property type="term" value="P:positive regulation of translational elongation"/>
    <property type="evidence" value="ECO:0007669"/>
    <property type="project" value="InterPro"/>
</dbReference>
<dbReference type="InterPro" id="IPR048670">
    <property type="entry name" value="IF5A-like_N"/>
</dbReference>
<dbReference type="GO" id="GO:0003746">
    <property type="term" value="F:translation elongation factor activity"/>
    <property type="evidence" value="ECO:0007669"/>
    <property type="project" value="InterPro"/>
</dbReference>
<dbReference type="PROSITE" id="PS00302">
    <property type="entry name" value="IF5A_HYPUSINE"/>
    <property type="match status" value="1"/>
</dbReference>
<protein>
    <recommendedName>
        <fullName evidence="1">Translation initiation factor 5A-like N-terminal domain-containing protein</fullName>
    </recommendedName>
</protein>
<sequence length="112" mass="12544">HDLHRGGEMAAIKTNLINGRSMKKGDYYISNSGGQFSIYRILDMTDSKPGKHGSAKTNVTSRNILNDKQATVTFKDTDEKILQVEDFRYVHKVIYSISDSEICVSLETGETI</sequence>